<dbReference type="Gene3D" id="3.30.565.10">
    <property type="entry name" value="Histidine kinase-like ATPase, C-terminal domain"/>
    <property type="match status" value="1"/>
</dbReference>
<keyword evidence="2" id="KW-0808">Transferase</keyword>
<keyword evidence="1" id="KW-0597">Phosphoprotein</keyword>
<dbReference type="InterPro" id="IPR036890">
    <property type="entry name" value="HATPase_C_sf"/>
</dbReference>
<dbReference type="InterPro" id="IPR016120">
    <property type="entry name" value="Sig_transdc_His_kin_SpoOB"/>
</dbReference>
<dbReference type="EMBL" id="JBBMFI010000021">
    <property type="protein sequence ID" value="MEQ2565899.1"/>
    <property type="molecule type" value="Genomic_DNA"/>
</dbReference>
<keyword evidence="6" id="KW-1185">Reference proteome</keyword>
<dbReference type="SUPFAM" id="SSF55890">
    <property type="entry name" value="Sporulation response regulatory protein Spo0B"/>
    <property type="match status" value="1"/>
</dbReference>
<evidence type="ECO:0000256" key="1">
    <source>
        <dbReference type="ARBA" id="ARBA00022553"/>
    </source>
</evidence>
<reference evidence="5 6" key="1">
    <citation type="submission" date="2024-03" db="EMBL/GenBank/DDBJ databases">
        <title>Human intestinal bacterial collection.</title>
        <authorList>
            <person name="Pauvert C."/>
            <person name="Hitch T.C.A."/>
            <person name="Clavel T."/>
        </authorList>
    </citation>
    <scope>NUCLEOTIDE SEQUENCE [LARGE SCALE GENOMIC DNA]</scope>
    <source>
        <strain evidence="5 6">CLA-AP-H18</strain>
    </source>
</reference>
<organism evidence="5 6">
    <name type="scientific">Ruminococcoides intestinihominis</name>
    <dbReference type="NCBI Taxonomy" id="3133161"/>
    <lineage>
        <taxon>Bacteria</taxon>
        <taxon>Bacillati</taxon>
        <taxon>Bacillota</taxon>
        <taxon>Clostridia</taxon>
        <taxon>Eubacteriales</taxon>
        <taxon>Oscillospiraceae</taxon>
        <taxon>Ruminococcoides</taxon>
    </lineage>
</organism>
<protein>
    <submittedName>
        <fullName evidence="5">GHKL domain-containing protein</fullName>
    </submittedName>
</protein>
<dbReference type="PANTHER" id="PTHR40448:SF1">
    <property type="entry name" value="TWO-COMPONENT SENSOR HISTIDINE KINASE"/>
    <property type="match status" value="1"/>
</dbReference>
<dbReference type="SUPFAM" id="SSF55874">
    <property type="entry name" value="ATPase domain of HSP90 chaperone/DNA topoisomerase II/histidine kinase"/>
    <property type="match status" value="1"/>
</dbReference>
<evidence type="ECO:0000259" key="4">
    <source>
        <dbReference type="Pfam" id="PF14501"/>
    </source>
</evidence>
<feature type="domain" description="Sensor histidine kinase NatK-like C-terminal" evidence="4">
    <location>
        <begin position="133"/>
        <end position="233"/>
    </location>
</feature>
<keyword evidence="3" id="KW-0418">Kinase</keyword>
<comment type="caution">
    <text evidence="5">The sequence shown here is derived from an EMBL/GenBank/DDBJ whole genome shotgun (WGS) entry which is preliminary data.</text>
</comment>
<dbReference type="PANTHER" id="PTHR40448">
    <property type="entry name" value="TWO-COMPONENT SENSOR HISTIDINE KINASE"/>
    <property type="match status" value="1"/>
</dbReference>
<gene>
    <name evidence="5" type="ORF">ABFO16_06565</name>
</gene>
<dbReference type="Proteomes" id="UP001478133">
    <property type="component" value="Unassembled WGS sequence"/>
</dbReference>
<evidence type="ECO:0000256" key="3">
    <source>
        <dbReference type="ARBA" id="ARBA00022777"/>
    </source>
</evidence>
<dbReference type="InterPro" id="IPR032834">
    <property type="entry name" value="NatK-like_C"/>
</dbReference>
<accession>A0ABV1HU96</accession>
<dbReference type="Pfam" id="PF14501">
    <property type="entry name" value="HATPase_c_5"/>
    <property type="match status" value="1"/>
</dbReference>
<name>A0ABV1HU96_9FIRM</name>
<dbReference type="RefSeq" id="WP_367286481.1">
    <property type="nucleotide sequence ID" value="NZ_JBBMEY010000022.1"/>
</dbReference>
<evidence type="ECO:0000313" key="5">
    <source>
        <dbReference type="EMBL" id="MEQ2565899.1"/>
    </source>
</evidence>
<evidence type="ECO:0000313" key="6">
    <source>
        <dbReference type="Proteomes" id="UP001478133"/>
    </source>
</evidence>
<sequence length="242" mass="27366">MIVIAGIVWFMIARINKDNEIKTKLLLSEQKANLYKQNIISSNSQIETIKLLKHDMKNNISCIDALIEEENYDEAHNICHSLTNKYTSIGTIVNTENYLLNAVLNVEIEKAKSYGIPVKLSITNDLKMFKNSSDIISLIGNILDNAISYLSKNKVKNNEINFSTGYEGSYSVIKCRNNILDSVLFNNPSLKTDKKDKDNHGKGITIINSIAHKYNGDVIIKERNKEFIITVILDNRSLPESL</sequence>
<evidence type="ECO:0000256" key="2">
    <source>
        <dbReference type="ARBA" id="ARBA00022679"/>
    </source>
</evidence>
<proteinExistence type="predicted"/>